<dbReference type="EMBL" id="JAUSWN010000015">
    <property type="protein sequence ID" value="MDQ0480122.1"/>
    <property type="molecule type" value="Genomic_DNA"/>
</dbReference>
<protein>
    <recommendedName>
        <fullName evidence="7 18">Phosphatidate cytidylyltransferase</fullName>
        <ecNumber evidence="6 18">2.7.7.41</ecNumber>
    </recommendedName>
</protein>
<dbReference type="Pfam" id="PF01148">
    <property type="entry name" value="CTP_transf_1"/>
    <property type="match status" value="1"/>
</dbReference>
<feature type="transmembrane region" description="Helical" evidence="19">
    <location>
        <begin position="173"/>
        <end position="194"/>
    </location>
</feature>
<comment type="caution">
    <text evidence="20">The sequence shown here is derived from an EMBL/GenBank/DDBJ whole genome shotgun (WGS) entry which is preliminary data.</text>
</comment>
<evidence type="ECO:0000256" key="6">
    <source>
        <dbReference type="ARBA" id="ARBA00012487"/>
    </source>
</evidence>
<evidence type="ECO:0000313" key="21">
    <source>
        <dbReference type="Proteomes" id="UP001224418"/>
    </source>
</evidence>
<evidence type="ECO:0000256" key="12">
    <source>
        <dbReference type="ARBA" id="ARBA00022695"/>
    </source>
</evidence>
<dbReference type="InterPro" id="IPR000374">
    <property type="entry name" value="PC_trans"/>
</dbReference>
<evidence type="ECO:0000256" key="16">
    <source>
        <dbReference type="ARBA" id="ARBA00023209"/>
    </source>
</evidence>
<evidence type="ECO:0000256" key="2">
    <source>
        <dbReference type="ARBA" id="ARBA00004651"/>
    </source>
</evidence>
<keyword evidence="9" id="KW-0444">Lipid biosynthesis</keyword>
<reference evidence="20 21" key="1">
    <citation type="submission" date="2023-07" db="EMBL/GenBank/DDBJ databases">
        <title>Genomic Encyclopedia of Type Strains, Phase IV (KMG-IV): sequencing the most valuable type-strain genomes for metagenomic binning, comparative biology and taxonomic classification.</title>
        <authorList>
            <person name="Goeker M."/>
        </authorList>
    </citation>
    <scope>NUCLEOTIDE SEQUENCE [LARGE SCALE GENOMIC DNA]</scope>
    <source>
        <strain evidence="20 21">DSM 1400</strain>
    </source>
</reference>
<dbReference type="PANTHER" id="PTHR46382:SF1">
    <property type="entry name" value="PHOSPHATIDATE CYTIDYLYLTRANSFERASE"/>
    <property type="match status" value="1"/>
</dbReference>
<dbReference type="PROSITE" id="PS01315">
    <property type="entry name" value="CDS"/>
    <property type="match status" value="1"/>
</dbReference>
<evidence type="ECO:0000313" key="20">
    <source>
        <dbReference type="EMBL" id="MDQ0480122.1"/>
    </source>
</evidence>
<keyword evidence="21" id="KW-1185">Reference proteome</keyword>
<feature type="transmembrane region" description="Helical" evidence="19">
    <location>
        <begin position="133"/>
        <end position="152"/>
    </location>
</feature>
<evidence type="ECO:0000256" key="4">
    <source>
        <dbReference type="ARBA" id="ARBA00005189"/>
    </source>
</evidence>
<keyword evidence="12 18" id="KW-0548">Nucleotidyltransferase</keyword>
<feature type="transmembrane region" description="Helical" evidence="19">
    <location>
        <begin position="200"/>
        <end position="228"/>
    </location>
</feature>
<keyword evidence="8" id="KW-1003">Cell membrane</keyword>
<keyword evidence="14" id="KW-0443">Lipid metabolism</keyword>
<keyword evidence="17" id="KW-1208">Phospholipid metabolism</keyword>
<keyword evidence="15 19" id="KW-0472">Membrane</keyword>
<comment type="pathway">
    <text evidence="3 18">Phospholipid metabolism; CDP-diacylglycerol biosynthesis; CDP-diacylglycerol from sn-glycerol 3-phosphate: step 3/3.</text>
</comment>
<feature type="transmembrane region" description="Helical" evidence="19">
    <location>
        <begin position="7"/>
        <end position="24"/>
    </location>
</feature>
<evidence type="ECO:0000256" key="19">
    <source>
        <dbReference type="SAM" id="Phobius"/>
    </source>
</evidence>
<evidence type="ECO:0000256" key="13">
    <source>
        <dbReference type="ARBA" id="ARBA00022989"/>
    </source>
</evidence>
<evidence type="ECO:0000256" key="15">
    <source>
        <dbReference type="ARBA" id="ARBA00023136"/>
    </source>
</evidence>
<dbReference type="PANTHER" id="PTHR46382">
    <property type="entry name" value="PHOSPHATIDATE CYTIDYLYLTRANSFERASE"/>
    <property type="match status" value="1"/>
</dbReference>
<evidence type="ECO:0000256" key="14">
    <source>
        <dbReference type="ARBA" id="ARBA00023098"/>
    </source>
</evidence>
<evidence type="ECO:0000256" key="18">
    <source>
        <dbReference type="RuleBase" id="RU003938"/>
    </source>
</evidence>
<feature type="transmembrane region" description="Helical" evidence="19">
    <location>
        <begin position="249"/>
        <end position="266"/>
    </location>
</feature>
<comment type="catalytic activity">
    <reaction evidence="1 18">
        <text>a 1,2-diacyl-sn-glycero-3-phosphate + CTP + H(+) = a CDP-1,2-diacyl-sn-glycerol + diphosphate</text>
        <dbReference type="Rhea" id="RHEA:16229"/>
        <dbReference type="ChEBI" id="CHEBI:15378"/>
        <dbReference type="ChEBI" id="CHEBI:33019"/>
        <dbReference type="ChEBI" id="CHEBI:37563"/>
        <dbReference type="ChEBI" id="CHEBI:58332"/>
        <dbReference type="ChEBI" id="CHEBI:58608"/>
        <dbReference type="EC" id="2.7.7.41"/>
    </reaction>
</comment>
<evidence type="ECO:0000256" key="3">
    <source>
        <dbReference type="ARBA" id="ARBA00005119"/>
    </source>
</evidence>
<keyword evidence="16" id="KW-0594">Phospholipid biosynthesis</keyword>
<keyword evidence="11 18" id="KW-0812">Transmembrane</keyword>
<sequence>MNKIYERYVGVLVLLPIFILIFIGGQYLKFLTLILSLMGLYEFYTILKAKNYHTFNIVSYVFTIIYFLTSKNLSTDKFLLILIAFVAICLSIPVFNLKHNFIEAALTIFGFLYVTLMFSLIPKIEVKEFGNYFVWLVFISSWGSDTFAYYSGRIFGKNKLCPKVSPKKTVEGAVGGLIGSILGCLLYGIIIYRFGVHINLYNYLIIGLIGGILSQIGDLSASIIKRYLEVKDYGKIIPGHGGILDRFDSILFVSAVVYFYLTFVVGL</sequence>
<proteinExistence type="inferred from homology"/>
<evidence type="ECO:0000256" key="11">
    <source>
        <dbReference type="ARBA" id="ARBA00022692"/>
    </source>
</evidence>
<evidence type="ECO:0000256" key="1">
    <source>
        <dbReference type="ARBA" id="ARBA00001698"/>
    </source>
</evidence>
<feature type="transmembrane region" description="Helical" evidence="19">
    <location>
        <begin position="104"/>
        <end position="121"/>
    </location>
</feature>
<evidence type="ECO:0000256" key="17">
    <source>
        <dbReference type="ARBA" id="ARBA00023264"/>
    </source>
</evidence>
<evidence type="ECO:0000256" key="7">
    <source>
        <dbReference type="ARBA" id="ARBA00019373"/>
    </source>
</evidence>
<dbReference type="Proteomes" id="UP001224418">
    <property type="component" value="Unassembled WGS sequence"/>
</dbReference>
<feature type="transmembrane region" description="Helical" evidence="19">
    <location>
        <begin position="54"/>
        <end position="72"/>
    </location>
</feature>
<evidence type="ECO:0000256" key="8">
    <source>
        <dbReference type="ARBA" id="ARBA00022475"/>
    </source>
</evidence>
<evidence type="ECO:0000256" key="5">
    <source>
        <dbReference type="ARBA" id="ARBA00010185"/>
    </source>
</evidence>
<evidence type="ECO:0000256" key="10">
    <source>
        <dbReference type="ARBA" id="ARBA00022679"/>
    </source>
</evidence>
<dbReference type="EC" id="2.7.7.41" evidence="6 18"/>
<gene>
    <name evidence="20" type="ORF">QOZ93_001870</name>
</gene>
<keyword evidence="10 18" id="KW-0808">Transferase</keyword>
<comment type="similarity">
    <text evidence="5 18">Belongs to the CDS family.</text>
</comment>
<comment type="subcellular location">
    <subcellularLocation>
        <location evidence="2">Cell membrane</location>
        <topology evidence="2">Multi-pass membrane protein</topology>
    </subcellularLocation>
</comment>
<name>A0ABU0JSQ5_HATLI</name>
<feature type="transmembrane region" description="Helical" evidence="19">
    <location>
        <begin position="78"/>
        <end position="97"/>
    </location>
</feature>
<keyword evidence="13 19" id="KW-1133">Transmembrane helix</keyword>
<evidence type="ECO:0000256" key="9">
    <source>
        <dbReference type="ARBA" id="ARBA00022516"/>
    </source>
</evidence>
<accession>A0ABU0JSQ5</accession>
<dbReference type="GO" id="GO:0004605">
    <property type="term" value="F:phosphatidate cytidylyltransferase activity"/>
    <property type="evidence" value="ECO:0007669"/>
    <property type="project" value="UniProtKB-EC"/>
</dbReference>
<organism evidence="20 21">
    <name type="scientific">Hathewaya limosa</name>
    <name type="common">Clostridium limosum</name>
    <dbReference type="NCBI Taxonomy" id="1536"/>
    <lineage>
        <taxon>Bacteria</taxon>
        <taxon>Bacillati</taxon>
        <taxon>Bacillota</taxon>
        <taxon>Clostridia</taxon>
        <taxon>Eubacteriales</taxon>
        <taxon>Clostridiaceae</taxon>
        <taxon>Hathewaya</taxon>
    </lineage>
</organism>
<comment type="pathway">
    <text evidence="4">Lipid metabolism.</text>
</comment>